<evidence type="ECO:0000313" key="3">
    <source>
        <dbReference type="Proteomes" id="UP000182427"/>
    </source>
</evidence>
<dbReference type="InterPro" id="IPR025737">
    <property type="entry name" value="FApF"/>
</dbReference>
<dbReference type="Pfam" id="PF13557">
    <property type="entry name" value="Phenol_MetA_deg"/>
    <property type="match status" value="1"/>
</dbReference>
<feature type="chain" id="PRO_5009241606" evidence="1">
    <location>
        <begin position="31"/>
        <end position="316"/>
    </location>
</feature>
<accession>A0A1G7K2D7</accession>
<name>A0A1G7K2D7_9BACT</name>
<evidence type="ECO:0000256" key="1">
    <source>
        <dbReference type="SAM" id="SignalP"/>
    </source>
</evidence>
<reference evidence="2 3" key="1">
    <citation type="submission" date="2016-10" db="EMBL/GenBank/DDBJ databases">
        <authorList>
            <person name="de Groot N.N."/>
        </authorList>
    </citation>
    <scope>NUCLEOTIDE SEQUENCE [LARGE SCALE GENOMIC DNA]</scope>
    <source>
        <strain evidence="2 3">GAS232</strain>
    </source>
</reference>
<proteinExistence type="predicted"/>
<organism evidence="2 3">
    <name type="scientific">Terriglobus roseus</name>
    <dbReference type="NCBI Taxonomy" id="392734"/>
    <lineage>
        <taxon>Bacteria</taxon>
        <taxon>Pseudomonadati</taxon>
        <taxon>Acidobacteriota</taxon>
        <taxon>Terriglobia</taxon>
        <taxon>Terriglobales</taxon>
        <taxon>Acidobacteriaceae</taxon>
        <taxon>Terriglobus</taxon>
    </lineage>
</organism>
<keyword evidence="1" id="KW-0732">Signal</keyword>
<feature type="signal peptide" evidence="1">
    <location>
        <begin position="1"/>
        <end position="30"/>
    </location>
</feature>
<sequence length="316" mass="34149">MHRDGSLPRKNAFVRAAVLAMLVVAPCAAAQTLGHYIGGFSGLDNGTSAPPGFYAAEFGLVEPVNSIKGPNGGTVVRPDINVGGAITAFSYTSQKKILGGEYGLAFMVPVLNTRFNSNLFNKSAQSAGISDILFEPVNLGWAKGAANYTLNYAFYAPTGDFDPNSALNPGLGFWEHQVSGGMSLSLDKKKLWNASALTIWEFNHSKLGEDLKPGPIFNAEYSFGRRFFKYQMNAGFVGYASQKLSADSGSAVGSLTQGYRDRGFGAGGEWKFTDIKHRLAYDVRFEQQYGVQLRTSGQVVVFSITYLKMTPPKPSK</sequence>
<protein>
    <submittedName>
        <fullName evidence="2">Uncharacterized conserved protein</fullName>
    </submittedName>
</protein>
<evidence type="ECO:0000313" key="2">
    <source>
        <dbReference type="EMBL" id="SDF31287.1"/>
    </source>
</evidence>
<keyword evidence="3" id="KW-1185">Reference proteome</keyword>
<dbReference type="Proteomes" id="UP000182427">
    <property type="component" value="Chromosome I"/>
</dbReference>
<dbReference type="AlphaFoldDB" id="A0A1G7K2D7"/>
<dbReference type="OrthoDB" id="109533at2"/>
<dbReference type="EMBL" id="LT629690">
    <property type="protein sequence ID" value="SDF31287.1"/>
    <property type="molecule type" value="Genomic_DNA"/>
</dbReference>
<gene>
    <name evidence="2" type="ORF">SAMN05444167_2033</name>
</gene>